<dbReference type="OrthoDB" id="7067274at2"/>
<dbReference type="EMBL" id="BMDX01000006">
    <property type="protein sequence ID" value="GGA74727.1"/>
    <property type="molecule type" value="Genomic_DNA"/>
</dbReference>
<comment type="similarity">
    <text evidence="2">Belongs to the RseB family.</text>
</comment>
<dbReference type="GO" id="GO:0032885">
    <property type="term" value="P:regulation of polysaccharide biosynthetic process"/>
    <property type="evidence" value="ECO:0007669"/>
    <property type="project" value="TreeGrafter"/>
</dbReference>
<proteinExistence type="inferred from homology"/>
<organism evidence="8 9">
    <name type="scientific">Neiella marina</name>
    <dbReference type="NCBI Taxonomy" id="508461"/>
    <lineage>
        <taxon>Bacteria</taxon>
        <taxon>Pseudomonadati</taxon>
        <taxon>Pseudomonadota</taxon>
        <taxon>Gammaproteobacteria</taxon>
        <taxon>Alteromonadales</taxon>
        <taxon>Echinimonadaceae</taxon>
        <taxon>Neiella</taxon>
    </lineage>
</organism>
<name>A0A8J2XM23_9GAMM</name>
<keyword evidence="3 5" id="KW-0732">Signal</keyword>
<dbReference type="Gene3D" id="2.50.20.10">
    <property type="entry name" value="Lipoprotein localisation LolA/LolB/LppX"/>
    <property type="match status" value="1"/>
</dbReference>
<comment type="subcellular location">
    <subcellularLocation>
        <location evidence="1">Periplasm</location>
    </subcellularLocation>
</comment>
<evidence type="ECO:0000256" key="1">
    <source>
        <dbReference type="ARBA" id="ARBA00004418"/>
    </source>
</evidence>
<dbReference type="InterPro" id="IPR033434">
    <property type="entry name" value="MucB/RseB_N"/>
</dbReference>
<dbReference type="Pfam" id="PF17188">
    <property type="entry name" value="MucB_RseB_C"/>
    <property type="match status" value="1"/>
</dbReference>
<accession>A0A8J2XM23</accession>
<feature type="chain" id="PRO_5035321762" evidence="5">
    <location>
        <begin position="39"/>
        <end position="349"/>
    </location>
</feature>
<evidence type="ECO:0000256" key="4">
    <source>
        <dbReference type="ARBA" id="ARBA00022764"/>
    </source>
</evidence>
<evidence type="ECO:0000256" key="5">
    <source>
        <dbReference type="SAM" id="SignalP"/>
    </source>
</evidence>
<protein>
    <submittedName>
        <fullName evidence="8">Sigma-E factor regulatory protein RseB</fullName>
    </submittedName>
</protein>
<keyword evidence="4" id="KW-0574">Periplasm</keyword>
<dbReference type="Gene3D" id="3.30.200.100">
    <property type="entry name" value="MucB/RseB, C-terminal domain"/>
    <property type="match status" value="1"/>
</dbReference>
<dbReference type="AlphaFoldDB" id="A0A8J2XM23"/>
<comment type="caution">
    <text evidence="8">The sequence shown here is derived from an EMBL/GenBank/DDBJ whole genome shotgun (WGS) entry which is preliminary data.</text>
</comment>
<dbReference type="GO" id="GO:0045152">
    <property type="term" value="F:antisigma factor binding"/>
    <property type="evidence" value="ECO:0007669"/>
    <property type="project" value="TreeGrafter"/>
</dbReference>
<dbReference type="Proteomes" id="UP000619743">
    <property type="component" value="Unassembled WGS sequence"/>
</dbReference>
<reference evidence="9" key="1">
    <citation type="journal article" date="2019" name="Int. J. Syst. Evol. Microbiol.">
        <title>The Global Catalogue of Microorganisms (GCM) 10K type strain sequencing project: providing services to taxonomists for standard genome sequencing and annotation.</title>
        <authorList>
            <consortium name="The Broad Institute Genomics Platform"/>
            <consortium name="The Broad Institute Genome Sequencing Center for Infectious Disease"/>
            <person name="Wu L."/>
            <person name="Ma J."/>
        </authorList>
    </citation>
    <scope>NUCLEOTIDE SEQUENCE [LARGE SCALE GENOMIC DNA]</scope>
    <source>
        <strain evidence="9">CGMCC 1.10130</strain>
    </source>
</reference>
<dbReference type="PIRSF" id="PIRSF005427">
    <property type="entry name" value="RseB"/>
    <property type="match status" value="1"/>
</dbReference>
<feature type="domain" description="MucB/RseB C-terminal" evidence="7">
    <location>
        <begin position="242"/>
        <end position="335"/>
    </location>
</feature>
<dbReference type="PANTHER" id="PTHR38782:SF1">
    <property type="entry name" value="SIGMA-E FACTOR REGULATORY PROTEIN RSEB"/>
    <property type="match status" value="1"/>
</dbReference>
<feature type="signal peptide" evidence="5">
    <location>
        <begin position="1"/>
        <end position="38"/>
    </location>
</feature>
<feature type="domain" description="MucB/RseB N-terminal" evidence="6">
    <location>
        <begin position="45"/>
        <end position="219"/>
    </location>
</feature>
<dbReference type="InterPro" id="IPR038484">
    <property type="entry name" value="MucB/RseB_C_sf"/>
</dbReference>
<dbReference type="InterPro" id="IPR005588">
    <property type="entry name" value="MucB_RseB"/>
</dbReference>
<dbReference type="PANTHER" id="PTHR38782">
    <property type="match status" value="1"/>
</dbReference>
<dbReference type="RefSeq" id="WP_087505438.1">
    <property type="nucleotide sequence ID" value="NZ_BMDX01000006.1"/>
</dbReference>
<evidence type="ECO:0000313" key="8">
    <source>
        <dbReference type="EMBL" id="GGA74727.1"/>
    </source>
</evidence>
<dbReference type="CDD" id="cd16327">
    <property type="entry name" value="RseB"/>
    <property type="match status" value="1"/>
</dbReference>
<dbReference type="InterPro" id="IPR033436">
    <property type="entry name" value="MucB/RseB_C"/>
</dbReference>
<sequence length="349" mass="38066">MQIVQRLNSLNNNPISLQRLAAAAFSFLILTLSFATQADQGNSASAESWLKRMGQTFKAANYSLSVIRVNQQHFEPIAIEHGIVDGEPLVYVNYLNGPEREILHRGDTVTYFQHDEPPYSVAGQRAVGPIPRAFINNIDVLKTSYRFVLGGRNRVMGRAAQLIRIEPKEADRYAIWVWLDAEHGMLLRADLVAPNGEPLEHVQIVSMAYSESPSPIVQQLSQVTLPAPVPLMESEQVSGQGRVRWVAGYVPSGFELVGRDRHKLGATNGLVDYQLYSDGISSVSVYVGSAVDGQPGQSLVSKGATHLMTVAKDGVEVAVVGQLPPETITRIVESVHPVVTKNAQPGKAP</sequence>
<gene>
    <name evidence="8" type="primary">rseB</name>
    <name evidence="8" type="ORF">GCM10011369_15690</name>
</gene>
<evidence type="ECO:0000256" key="2">
    <source>
        <dbReference type="ARBA" id="ARBA00008150"/>
    </source>
</evidence>
<dbReference type="Pfam" id="PF03888">
    <property type="entry name" value="MucB_RseB"/>
    <property type="match status" value="1"/>
</dbReference>
<dbReference type="GO" id="GO:0030288">
    <property type="term" value="C:outer membrane-bounded periplasmic space"/>
    <property type="evidence" value="ECO:0007669"/>
    <property type="project" value="TreeGrafter"/>
</dbReference>
<evidence type="ECO:0000256" key="3">
    <source>
        <dbReference type="ARBA" id="ARBA00022729"/>
    </source>
</evidence>
<evidence type="ECO:0000259" key="7">
    <source>
        <dbReference type="Pfam" id="PF17188"/>
    </source>
</evidence>
<evidence type="ECO:0000313" key="9">
    <source>
        <dbReference type="Proteomes" id="UP000619743"/>
    </source>
</evidence>
<evidence type="ECO:0000259" key="6">
    <source>
        <dbReference type="Pfam" id="PF03888"/>
    </source>
</evidence>
<keyword evidence="9" id="KW-1185">Reference proteome</keyword>